<comment type="caution">
    <text evidence="2">The sequence shown here is derived from an EMBL/GenBank/DDBJ whole genome shotgun (WGS) entry which is preliminary data.</text>
</comment>
<proteinExistence type="predicted"/>
<dbReference type="Proteomes" id="UP000289650">
    <property type="component" value="Unassembled WGS sequence"/>
</dbReference>
<gene>
    <name evidence="2" type="ORF">D1006_18770</name>
</gene>
<feature type="region of interest" description="Disordered" evidence="1">
    <location>
        <begin position="1"/>
        <end position="20"/>
    </location>
</feature>
<dbReference type="OrthoDB" id="8996932at2"/>
<name>A0A4Q2AEJ9_9BURK</name>
<reference evidence="2 3" key="1">
    <citation type="submission" date="2018-08" db="EMBL/GenBank/DDBJ databases">
        <title>Mountain-cultivated ginseng endophyte, Burkholderia stabilis and its activity against ginseng root rot disease.</title>
        <authorList>
            <person name="Tapan Kumar M."/>
            <person name="Bae H."/>
            <person name="Shanmugam G."/>
            <person name="Jeon J."/>
        </authorList>
    </citation>
    <scope>NUCLEOTIDE SEQUENCE [LARGE SCALE GENOMIC DNA]</scope>
    <source>
        <strain evidence="2 3">EB159</strain>
    </source>
</reference>
<sequence length="257" mass="26791">MHLNDPGKPRSREMPRLTPPVHGHKLALVPIVKKAQPLRKLNQAVFAALVIGFATSFAHAQQPTASGSDTASATPVMYVRPFQVVQESDGSGRLLSRTRATIHARSANQNAGALAQAIVQQLGNAGVTARYLAPGEPLPRVAAGWLIGGVFYSRAPSGRIQSLLQGGSGDDSPNTEVSVTIADAAGDANVPFAVIGVADAIKAQGTVASWNPYVVAAKFVVKKVEGTTAVDSLAKDIANQIIGHLDALQQHAAARPH</sequence>
<dbReference type="EMBL" id="QWEX01000002">
    <property type="protein sequence ID" value="RXV67330.1"/>
    <property type="molecule type" value="Genomic_DNA"/>
</dbReference>
<feature type="compositionally biased region" description="Basic and acidic residues" evidence="1">
    <location>
        <begin position="1"/>
        <end position="15"/>
    </location>
</feature>
<accession>A0A4Q2AEJ9</accession>
<protein>
    <submittedName>
        <fullName evidence="2">DUF4410 domain-containing protein</fullName>
    </submittedName>
</protein>
<dbReference type="AlphaFoldDB" id="A0A4Q2AEJ9"/>
<evidence type="ECO:0000313" key="3">
    <source>
        <dbReference type="Proteomes" id="UP000289650"/>
    </source>
</evidence>
<evidence type="ECO:0000313" key="2">
    <source>
        <dbReference type="EMBL" id="RXV67330.1"/>
    </source>
</evidence>
<organism evidence="2 3">
    <name type="scientific">Burkholderia stabilis</name>
    <dbReference type="NCBI Taxonomy" id="95485"/>
    <lineage>
        <taxon>Bacteria</taxon>
        <taxon>Pseudomonadati</taxon>
        <taxon>Pseudomonadota</taxon>
        <taxon>Betaproteobacteria</taxon>
        <taxon>Burkholderiales</taxon>
        <taxon>Burkholderiaceae</taxon>
        <taxon>Burkholderia</taxon>
        <taxon>Burkholderia cepacia complex</taxon>
    </lineage>
</organism>
<evidence type="ECO:0000256" key="1">
    <source>
        <dbReference type="SAM" id="MobiDB-lite"/>
    </source>
</evidence>